<keyword evidence="1" id="KW-1133">Transmembrane helix</keyword>
<protein>
    <submittedName>
        <fullName evidence="2">Uncharacterized protein</fullName>
    </submittedName>
</protein>
<sequence length="35" mass="4223">MNRRTTYERPNQLLAYVTCQPLLQAVFYYLRGVLM</sequence>
<accession>A0A0V0Z2I4</accession>
<gene>
    <name evidence="2" type="ORF">T03_2883</name>
</gene>
<organism evidence="2 3">
    <name type="scientific">Trichinella britovi</name>
    <name type="common">Parasitic roundworm</name>
    <dbReference type="NCBI Taxonomy" id="45882"/>
    <lineage>
        <taxon>Eukaryota</taxon>
        <taxon>Metazoa</taxon>
        <taxon>Ecdysozoa</taxon>
        <taxon>Nematoda</taxon>
        <taxon>Enoplea</taxon>
        <taxon>Dorylaimia</taxon>
        <taxon>Trichinellida</taxon>
        <taxon>Trichinellidae</taxon>
        <taxon>Trichinella</taxon>
    </lineage>
</organism>
<dbReference type="EMBL" id="JYDI01004345">
    <property type="protein sequence ID" value="KRY06759.1"/>
    <property type="molecule type" value="Genomic_DNA"/>
</dbReference>
<proteinExistence type="predicted"/>
<comment type="caution">
    <text evidence="2">The sequence shown here is derived from an EMBL/GenBank/DDBJ whole genome shotgun (WGS) entry which is preliminary data.</text>
</comment>
<feature type="transmembrane region" description="Helical" evidence="1">
    <location>
        <begin position="12"/>
        <end position="30"/>
    </location>
</feature>
<reference evidence="2 3" key="1">
    <citation type="submission" date="2015-01" db="EMBL/GenBank/DDBJ databases">
        <title>Evolution of Trichinella species and genotypes.</title>
        <authorList>
            <person name="Korhonen P.K."/>
            <person name="Edoardo P."/>
            <person name="Giuseppe L.R."/>
            <person name="Gasser R.B."/>
        </authorList>
    </citation>
    <scope>NUCLEOTIDE SEQUENCE [LARGE SCALE GENOMIC DNA]</scope>
    <source>
        <strain evidence="2">ISS120</strain>
    </source>
</reference>
<evidence type="ECO:0000313" key="2">
    <source>
        <dbReference type="EMBL" id="KRY06759.1"/>
    </source>
</evidence>
<evidence type="ECO:0000256" key="1">
    <source>
        <dbReference type="SAM" id="Phobius"/>
    </source>
</evidence>
<keyword evidence="1" id="KW-0812">Transmembrane</keyword>
<name>A0A0V0Z2I4_TRIBR</name>
<keyword evidence="3" id="KW-1185">Reference proteome</keyword>
<dbReference type="AlphaFoldDB" id="A0A0V0Z2I4"/>
<evidence type="ECO:0000313" key="3">
    <source>
        <dbReference type="Proteomes" id="UP000054653"/>
    </source>
</evidence>
<dbReference type="Proteomes" id="UP000054653">
    <property type="component" value="Unassembled WGS sequence"/>
</dbReference>
<keyword evidence="1" id="KW-0472">Membrane</keyword>